<organism evidence="18 19">
    <name type="scientific">Sulfuricurvum kujiense (strain ATCC BAA-921 / DSM 16994 / JCM 11577 / YK-1)</name>
    <dbReference type="NCBI Taxonomy" id="709032"/>
    <lineage>
        <taxon>Bacteria</taxon>
        <taxon>Pseudomonadati</taxon>
        <taxon>Campylobacterota</taxon>
        <taxon>Epsilonproteobacteria</taxon>
        <taxon>Campylobacterales</taxon>
        <taxon>Sulfurimonadaceae</taxon>
        <taxon>Sulfuricurvum</taxon>
    </lineage>
</organism>
<dbReference type="STRING" id="709032.Sulku_1792"/>
<dbReference type="PANTHER" id="PTHR30600">
    <property type="entry name" value="CYTOCHROME C PEROXIDASE-RELATED"/>
    <property type="match status" value="1"/>
</dbReference>
<keyword evidence="9 18" id="KW-0560">Oxidoreductase</keyword>
<dbReference type="FunFam" id="1.10.760.10:FF:000019">
    <property type="entry name" value="Di-heme cytochrome C peroxidase"/>
    <property type="match status" value="1"/>
</dbReference>
<dbReference type="GO" id="GO:0009055">
    <property type="term" value="F:electron transfer activity"/>
    <property type="evidence" value="ECO:0007669"/>
    <property type="project" value="InterPro"/>
</dbReference>
<evidence type="ECO:0000256" key="1">
    <source>
        <dbReference type="ARBA" id="ARBA00004418"/>
    </source>
</evidence>
<dbReference type="EMBL" id="CP002355">
    <property type="protein sequence ID" value="ADR34453.1"/>
    <property type="molecule type" value="Genomic_DNA"/>
</dbReference>
<dbReference type="Pfam" id="PF03150">
    <property type="entry name" value="CCP_MauG"/>
    <property type="match status" value="1"/>
</dbReference>
<dbReference type="GO" id="GO:0046872">
    <property type="term" value="F:metal ion binding"/>
    <property type="evidence" value="ECO:0007669"/>
    <property type="project" value="UniProtKB-KW"/>
</dbReference>
<feature type="region of interest" description="Disordered" evidence="15">
    <location>
        <begin position="76"/>
        <end position="97"/>
    </location>
</feature>
<dbReference type="SUPFAM" id="SSF46626">
    <property type="entry name" value="Cytochrome c"/>
    <property type="match status" value="2"/>
</dbReference>
<accession>E4U1B6</accession>
<keyword evidence="8" id="KW-0249">Electron transport</keyword>
<dbReference type="InterPro" id="IPR036909">
    <property type="entry name" value="Cyt_c-like_dom_sf"/>
</dbReference>
<sequence>MKAIVILTGLFSLTLLHANEALHQTALKHGLKPIPYSYTVAAEQNKRAELGKKLFFDKRLSLNGDISCASCHSTKHGGADGRPTAIGDKGQSNPHHLNTPTVLNTTFSKHYFWDGRSASLADQAKGPLQAPFEMASNPKLIEKRLSKIPAYAHEFKKVFGDSSITFDRTVEAISAYEDTLVTHGRYDRFLEGNLSALNENEQAGLNLFIQKGCIGCHNGIGLGGQEIRKFPLLHHPIWSMAKQKKINALREKYLAFLSAPPSGALNRYDALIQTMGNDDTELLRLGYFEHYNQKESSRIMSANGCFECHLDKTFKVENAILKRTAFAFENKGGFLGKEKPSRYFRVPLLRNVVRTAPYFHNGNVATLKEAVQIMVKYQSRSSVTPQQLDQLIAFLKAVDAPIAK</sequence>
<evidence type="ECO:0000256" key="8">
    <source>
        <dbReference type="ARBA" id="ARBA00022982"/>
    </source>
</evidence>
<keyword evidence="10 14" id="KW-0408">Iron</keyword>
<dbReference type="RefSeq" id="WP_013460650.1">
    <property type="nucleotide sequence ID" value="NC_014762.1"/>
</dbReference>
<evidence type="ECO:0000256" key="2">
    <source>
        <dbReference type="ARBA" id="ARBA00004856"/>
    </source>
</evidence>
<dbReference type="Gene3D" id="1.10.760.10">
    <property type="entry name" value="Cytochrome c-like domain"/>
    <property type="match status" value="3"/>
</dbReference>
<dbReference type="PANTHER" id="PTHR30600:SF7">
    <property type="entry name" value="CYTOCHROME C PEROXIDASE-RELATED"/>
    <property type="match status" value="1"/>
</dbReference>
<evidence type="ECO:0000256" key="13">
    <source>
        <dbReference type="PIRSR" id="PIRSR000294-1"/>
    </source>
</evidence>
<evidence type="ECO:0000313" key="19">
    <source>
        <dbReference type="Proteomes" id="UP000008721"/>
    </source>
</evidence>
<gene>
    <name evidence="18" type="ordered locus">Sulku_1792</name>
</gene>
<keyword evidence="3" id="KW-0813">Transport</keyword>
<dbReference type="PIRSF" id="PIRSF000294">
    <property type="entry name" value="Cytochrome-c_peroxidase"/>
    <property type="match status" value="1"/>
</dbReference>
<dbReference type="InterPro" id="IPR004852">
    <property type="entry name" value="Di-haem_cyt_c_peroxidsae"/>
</dbReference>
<protein>
    <recommendedName>
        <fullName evidence="12">Methylamine utilization protein MauG</fullName>
    </recommendedName>
</protein>
<feature type="binding site" description="covalent" evidence="13">
    <location>
        <position position="71"/>
    </location>
    <ligand>
        <name>heme c</name>
        <dbReference type="ChEBI" id="CHEBI:61717"/>
        <label>1</label>
    </ligand>
</feature>
<dbReference type="eggNOG" id="COG1858">
    <property type="taxonomic scope" value="Bacteria"/>
</dbReference>
<evidence type="ECO:0000256" key="15">
    <source>
        <dbReference type="SAM" id="MobiDB-lite"/>
    </source>
</evidence>
<name>E4U1B6_SULKY</name>
<feature type="signal peptide" evidence="16">
    <location>
        <begin position="1"/>
        <end position="18"/>
    </location>
</feature>
<evidence type="ECO:0000256" key="7">
    <source>
        <dbReference type="ARBA" id="ARBA00022764"/>
    </source>
</evidence>
<dbReference type="Proteomes" id="UP000008721">
    <property type="component" value="Chromosome"/>
</dbReference>
<feature type="domain" description="Cytochrome c" evidence="17">
    <location>
        <begin position="46"/>
        <end position="156"/>
    </location>
</feature>
<dbReference type="InterPro" id="IPR026259">
    <property type="entry name" value="MauG/Cytc_peroxidase"/>
</dbReference>
<evidence type="ECO:0000256" key="14">
    <source>
        <dbReference type="PIRSR" id="PIRSR000294-2"/>
    </source>
</evidence>
<evidence type="ECO:0000256" key="10">
    <source>
        <dbReference type="ARBA" id="ARBA00023004"/>
    </source>
</evidence>
<feature type="binding site" description="axial binding residue" evidence="14">
    <location>
        <position position="72"/>
    </location>
    <ligand>
        <name>heme c</name>
        <dbReference type="ChEBI" id="CHEBI:61717"/>
        <label>1</label>
    </ligand>
    <ligandPart>
        <name>Fe</name>
        <dbReference type="ChEBI" id="CHEBI:18248"/>
    </ligandPart>
</feature>
<keyword evidence="6 16" id="KW-0732">Signal</keyword>
<feature type="domain" description="Cytochrome c" evidence="17">
    <location>
        <begin position="199"/>
        <end position="399"/>
    </location>
</feature>
<evidence type="ECO:0000256" key="4">
    <source>
        <dbReference type="ARBA" id="ARBA00022617"/>
    </source>
</evidence>
<feature type="binding site" description="covalent" evidence="13">
    <location>
        <position position="213"/>
    </location>
    <ligand>
        <name>heme c</name>
        <dbReference type="ChEBI" id="CHEBI:61717"/>
        <label>2</label>
    </ligand>
</feature>
<dbReference type="InterPro" id="IPR009056">
    <property type="entry name" value="Cyt_c-like_dom"/>
</dbReference>
<evidence type="ECO:0000256" key="6">
    <source>
        <dbReference type="ARBA" id="ARBA00022729"/>
    </source>
</evidence>
<feature type="binding site" description="axial binding residue" evidence="14">
    <location>
        <position position="374"/>
    </location>
    <ligand>
        <name>heme c</name>
        <dbReference type="ChEBI" id="CHEBI:61717"/>
        <label>2</label>
    </ligand>
    <ligandPart>
        <name>Fe</name>
        <dbReference type="ChEBI" id="CHEBI:18248"/>
    </ligandPart>
</feature>
<keyword evidence="4 13" id="KW-0349">Heme</keyword>
<dbReference type="OrthoDB" id="9805202at2"/>
<evidence type="ECO:0000256" key="11">
    <source>
        <dbReference type="ARBA" id="ARBA00058991"/>
    </source>
</evidence>
<evidence type="ECO:0000256" key="16">
    <source>
        <dbReference type="SAM" id="SignalP"/>
    </source>
</evidence>
<comment type="PTM">
    <text evidence="13">Binds 2 heme groups per subunit.</text>
</comment>
<dbReference type="PROSITE" id="PS51007">
    <property type="entry name" value="CYTC"/>
    <property type="match status" value="2"/>
</dbReference>
<evidence type="ECO:0000256" key="12">
    <source>
        <dbReference type="ARBA" id="ARBA00073576"/>
    </source>
</evidence>
<dbReference type="HOGENOM" id="CLU_034652_1_0_7"/>
<reference evidence="18 19" key="1">
    <citation type="journal article" date="2012" name="Stand. Genomic Sci.">
        <title>Complete genome sequence of the sulfur compounds oxidizing chemolithoautotroph Sulfuricurvum kujiense type strain (YK-1(T)).</title>
        <authorList>
            <person name="Han C."/>
            <person name="Kotsyurbenko O."/>
            <person name="Chertkov O."/>
            <person name="Held B."/>
            <person name="Lapidus A."/>
            <person name="Nolan M."/>
            <person name="Lucas S."/>
            <person name="Hammon N."/>
            <person name="Deshpande S."/>
            <person name="Cheng J.F."/>
            <person name="Tapia R."/>
            <person name="Goodwin L.A."/>
            <person name="Pitluck S."/>
            <person name="Liolios K."/>
            <person name="Pagani I."/>
            <person name="Ivanova N."/>
            <person name="Mavromatis K."/>
            <person name="Mikhailova N."/>
            <person name="Pati A."/>
            <person name="Chen A."/>
            <person name="Palaniappan K."/>
            <person name="Land M."/>
            <person name="Hauser L."/>
            <person name="Chang Y.J."/>
            <person name="Jeffries C.D."/>
            <person name="Brambilla E.M."/>
            <person name="Rohde M."/>
            <person name="Spring S."/>
            <person name="Sikorski J."/>
            <person name="Goker M."/>
            <person name="Woyke T."/>
            <person name="Bristow J."/>
            <person name="Eisen J.A."/>
            <person name="Markowitz V."/>
            <person name="Hugenholtz P."/>
            <person name="Kyrpides N.C."/>
            <person name="Klenk H.P."/>
            <person name="Detter J.C."/>
        </authorList>
    </citation>
    <scope>NUCLEOTIDE SEQUENCE [LARGE SCALE GENOMIC DNA]</scope>
    <source>
        <strain evidence="19">ATCC BAA-921 / DSM 16994 / JCM 11577 / YK-1</strain>
    </source>
</reference>
<keyword evidence="18" id="KW-0575">Peroxidase</keyword>
<comment type="pathway">
    <text evidence="2">One-carbon metabolism; methylamine degradation.</text>
</comment>
<feature type="chain" id="PRO_5003188463" description="Methylamine utilization protein MauG" evidence="16">
    <location>
        <begin position="19"/>
        <end position="404"/>
    </location>
</feature>
<dbReference type="GO" id="GO:0042597">
    <property type="term" value="C:periplasmic space"/>
    <property type="evidence" value="ECO:0007669"/>
    <property type="project" value="UniProtKB-SubCell"/>
</dbReference>
<evidence type="ECO:0000256" key="5">
    <source>
        <dbReference type="ARBA" id="ARBA00022723"/>
    </source>
</evidence>
<evidence type="ECO:0000259" key="17">
    <source>
        <dbReference type="PROSITE" id="PS51007"/>
    </source>
</evidence>
<dbReference type="AlphaFoldDB" id="E4U1B6"/>
<dbReference type="GO" id="GO:0020037">
    <property type="term" value="F:heme binding"/>
    <property type="evidence" value="ECO:0007669"/>
    <property type="project" value="InterPro"/>
</dbReference>
<keyword evidence="19" id="KW-1185">Reference proteome</keyword>
<evidence type="ECO:0000313" key="18">
    <source>
        <dbReference type="EMBL" id="ADR34453.1"/>
    </source>
</evidence>
<comment type="cofactor">
    <cofactor evidence="13">
        <name>heme</name>
        <dbReference type="ChEBI" id="CHEBI:30413"/>
    </cofactor>
    <text evidence="13">Binds 2 heme groups.</text>
</comment>
<keyword evidence="7" id="KW-0574">Periplasm</keyword>
<feature type="binding site" description="covalent" evidence="13">
    <location>
        <position position="216"/>
    </location>
    <ligand>
        <name>heme c</name>
        <dbReference type="ChEBI" id="CHEBI:61717"/>
        <label>2</label>
    </ligand>
</feature>
<evidence type="ECO:0000256" key="3">
    <source>
        <dbReference type="ARBA" id="ARBA00022448"/>
    </source>
</evidence>
<proteinExistence type="predicted"/>
<comment type="subcellular location">
    <subcellularLocation>
        <location evidence="1">Periplasm</location>
    </subcellularLocation>
</comment>
<keyword evidence="5 14" id="KW-0479">Metal-binding</keyword>
<feature type="binding site" description="axial binding residue" evidence="14">
    <location>
        <position position="217"/>
    </location>
    <ligand>
        <name>heme c</name>
        <dbReference type="ChEBI" id="CHEBI:61717"/>
        <label>2</label>
    </ligand>
    <ligandPart>
        <name>Fe</name>
        <dbReference type="ChEBI" id="CHEBI:18248"/>
    </ligandPart>
</feature>
<dbReference type="KEGG" id="sku:Sulku_1792"/>
<comment type="function">
    <text evidence="11">Involved in methylamine metabolism. Essential for the maturation of the beta subunit of MADH, presumably via a step in the biosynthesis of tryptophan tryptophylquinone (TTQ), the cofactor of MADH.</text>
</comment>
<dbReference type="GO" id="GO:0004130">
    <property type="term" value="F:cytochrome-c peroxidase activity"/>
    <property type="evidence" value="ECO:0007669"/>
    <property type="project" value="TreeGrafter"/>
</dbReference>
<evidence type="ECO:0000256" key="9">
    <source>
        <dbReference type="ARBA" id="ARBA00023002"/>
    </source>
</evidence>
<feature type="binding site" description="covalent" evidence="13">
    <location>
        <position position="68"/>
    </location>
    <ligand>
        <name>heme c</name>
        <dbReference type="ChEBI" id="CHEBI:61717"/>
        <label>1</label>
    </ligand>
</feature>
<dbReference type="InterPro" id="IPR051395">
    <property type="entry name" value="Cytochrome_c_Peroxidase/MauG"/>
</dbReference>